<proteinExistence type="predicted"/>
<keyword evidence="4" id="KW-1133">Transmembrane helix</keyword>
<evidence type="ECO:0000313" key="7">
    <source>
        <dbReference type="Proteomes" id="UP001438953"/>
    </source>
</evidence>
<reference evidence="6 7" key="2">
    <citation type="submission" date="2024-06" db="EMBL/GenBank/DDBJ databases">
        <title>Thioclava kandeliae sp. nov. from a rhizosphere soil sample of Kandelia candel in a mangrove.</title>
        <authorList>
            <person name="Mu T."/>
        </authorList>
    </citation>
    <scope>NUCLEOTIDE SEQUENCE [LARGE SCALE GENOMIC DNA]</scope>
    <source>
        <strain evidence="6 7">CPCC 100088</strain>
    </source>
</reference>
<dbReference type="SUPFAM" id="SSF55785">
    <property type="entry name" value="PYP-like sensor domain (PAS domain)"/>
    <property type="match status" value="1"/>
</dbReference>
<feature type="transmembrane region" description="Helical" evidence="4">
    <location>
        <begin position="12"/>
        <end position="37"/>
    </location>
</feature>
<keyword evidence="6" id="KW-0540">Nuclease</keyword>
<keyword evidence="6" id="KW-0269">Exonuclease</keyword>
<dbReference type="InterPro" id="IPR012337">
    <property type="entry name" value="RNaseH-like_sf"/>
</dbReference>
<dbReference type="PANTHER" id="PTHR30231:SF41">
    <property type="entry name" value="DNA POLYMERASE III SUBUNIT EPSILON"/>
    <property type="match status" value="1"/>
</dbReference>
<dbReference type="InterPro" id="IPR036397">
    <property type="entry name" value="RNaseH_sf"/>
</dbReference>
<dbReference type="EMBL" id="JAYWLC010000001">
    <property type="protein sequence ID" value="MER5170505.1"/>
    <property type="molecule type" value="Genomic_DNA"/>
</dbReference>
<evidence type="ECO:0000256" key="4">
    <source>
        <dbReference type="SAM" id="Phobius"/>
    </source>
</evidence>
<gene>
    <name evidence="6" type="ORF">VSX56_01855</name>
</gene>
<sequence>MEAWGARLGLRLRVFLLFAALAVGLVLALLAGAWLGGRQGQERLVVMALVSGLLGVTLVAGLWLLFDEHVARPIEALAGAMRLAGWGDSAAFDAPYLGDLGPAGAALGEAMSAQNTRMAREVEQALAQAATSQARLEVLLADMPVAVLLLSRDLRVVLYNPQAAALLVAGEARPGLGRNLADFVELAPILHAIDRLSHEEDPEARSDLLCTTHGGQVLTGHLRCLPGSGAEGGHVLTLQDVSAQSSASRAAMALNAEILATITPAIAALHSLLDTLTDPQGPQGEDRSRVRMAAQAQVRSLTRDLHRLGQQAERIPDWTMAEIRASDLAEAVRARTGRPLTLATSSLILRADAEALLDLWGRIVPAVDREGRGEFRLEITAEGAGALMALEWQGAPLPFAQLDALLGPSERQVLDRHRSDIWPETLHDGRARLCLPLRDLAPAADRPDRYPRRVTYDFDLLDRQPPGDIRLTPLEQLTYVVFDTETTGLDPETDAIVQIAAQRIVNGRVCETFEILVNPDRPIPASAQAIHGISDEMVATAPTAAIAIGRFHHFARDAVLVAHNAPFDIGLLRAALRRHPQPLTFEHPVLDTVLLSAILFGQSQSHTLDALCDRLGILIPPEARHSAMGDTDATARAFLRMLPALKSKGLHRLADLIIAARKHGRLIRDLNL</sequence>
<dbReference type="InterPro" id="IPR013656">
    <property type="entry name" value="PAS_4"/>
</dbReference>
<dbReference type="InterPro" id="IPR006054">
    <property type="entry name" value="DnaQ"/>
</dbReference>
<dbReference type="RefSeq" id="WP_350934423.1">
    <property type="nucleotide sequence ID" value="NZ_JAYWLC010000001.1"/>
</dbReference>
<dbReference type="Proteomes" id="UP001438953">
    <property type="component" value="Unassembled WGS sequence"/>
</dbReference>
<comment type="catalytic activity">
    <reaction evidence="3">
        <text>DNA(n) + a 2'-deoxyribonucleoside 5'-triphosphate = DNA(n+1) + diphosphate</text>
        <dbReference type="Rhea" id="RHEA:22508"/>
        <dbReference type="Rhea" id="RHEA-COMP:17339"/>
        <dbReference type="Rhea" id="RHEA-COMP:17340"/>
        <dbReference type="ChEBI" id="CHEBI:33019"/>
        <dbReference type="ChEBI" id="CHEBI:61560"/>
        <dbReference type="ChEBI" id="CHEBI:173112"/>
        <dbReference type="EC" id="2.7.7.7"/>
    </reaction>
</comment>
<name>A0ABV1SC80_9RHOB</name>
<evidence type="ECO:0000256" key="2">
    <source>
        <dbReference type="ARBA" id="ARBA00025483"/>
    </source>
</evidence>
<dbReference type="Gene3D" id="3.30.420.10">
    <property type="entry name" value="Ribonuclease H-like superfamily/Ribonuclease H"/>
    <property type="match status" value="1"/>
</dbReference>
<keyword evidence="6" id="KW-0378">Hydrolase</keyword>
<accession>A0ABV1SC80</accession>
<feature type="domain" description="Exonuclease" evidence="5">
    <location>
        <begin position="478"/>
        <end position="647"/>
    </location>
</feature>
<comment type="caution">
    <text evidence="6">The sequence shown here is derived from an EMBL/GenBank/DDBJ whole genome shotgun (WGS) entry which is preliminary data.</text>
</comment>
<dbReference type="PANTHER" id="PTHR30231">
    <property type="entry name" value="DNA POLYMERASE III SUBUNIT EPSILON"/>
    <property type="match status" value="1"/>
</dbReference>
<comment type="function">
    <text evidence="2">DNA polymerase III is a complex, multichain enzyme responsible for most of the replicative synthesis in bacteria. The epsilon subunit contain the editing function and is a proofreading 3'-5' exonuclease.</text>
</comment>
<evidence type="ECO:0000259" key="5">
    <source>
        <dbReference type="SMART" id="SM00479"/>
    </source>
</evidence>
<protein>
    <recommendedName>
        <fullName evidence="1">DNA-directed DNA polymerase</fullName>
        <ecNumber evidence="1">2.7.7.7</ecNumber>
    </recommendedName>
</protein>
<keyword evidence="7" id="KW-1185">Reference proteome</keyword>
<dbReference type="Gene3D" id="3.30.450.20">
    <property type="entry name" value="PAS domain"/>
    <property type="match status" value="1"/>
</dbReference>
<feature type="transmembrane region" description="Helical" evidence="4">
    <location>
        <begin position="44"/>
        <end position="66"/>
    </location>
</feature>
<keyword evidence="4" id="KW-0812">Transmembrane</keyword>
<dbReference type="SUPFAM" id="SSF53098">
    <property type="entry name" value="Ribonuclease H-like"/>
    <property type="match status" value="1"/>
</dbReference>
<dbReference type="GO" id="GO:0004527">
    <property type="term" value="F:exonuclease activity"/>
    <property type="evidence" value="ECO:0007669"/>
    <property type="project" value="UniProtKB-KW"/>
</dbReference>
<dbReference type="SMART" id="SM00479">
    <property type="entry name" value="EXOIII"/>
    <property type="match status" value="1"/>
</dbReference>
<dbReference type="Pfam" id="PF08448">
    <property type="entry name" value="PAS_4"/>
    <property type="match status" value="1"/>
</dbReference>
<dbReference type="EC" id="2.7.7.7" evidence="1"/>
<dbReference type="CDD" id="cd06127">
    <property type="entry name" value="DEDDh"/>
    <property type="match status" value="1"/>
</dbReference>
<dbReference type="Pfam" id="PF00929">
    <property type="entry name" value="RNase_T"/>
    <property type="match status" value="1"/>
</dbReference>
<evidence type="ECO:0000256" key="3">
    <source>
        <dbReference type="ARBA" id="ARBA00049244"/>
    </source>
</evidence>
<reference evidence="6 7" key="1">
    <citation type="submission" date="2024-01" db="EMBL/GenBank/DDBJ databases">
        <authorList>
            <person name="Deng Y."/>
            <person name="Su J."/>
        </authorList>
    </citation>
    <scope>NUCLEOTIDE SEQUENCE [LARGE SCALE GENOMIC DNA]</scope>
    <source>
        <strain evidence="6 7">CPCC 100088</strain>
    </source>
</reference>
<dbReference type="InterPro" id="IPR013520">
    <property type="entry name" value="Ribonucl_H"/>
</dbReference>
<evidence type="ECO:0000256" key="1">
    <source>
        <dbReference type="ARBA" id="ARBA00012417"/>
    </source>
</evidence>
<dbReference type="InterPro" id="IPR035965">
    <property type="entry name" value="PAS-like_dom_sf"/>
</dbReference>
<organism evidence="6 7">
    <name type="scientific">Thioclava kandeliae</name>
    <dbReference type="NCBI Taxonomy" id="3070818"/>
    <lineage>
        <taxon>Bacteria</taxon>
        <taxon>Pseudomonadati</taxon>
        <taxon>Pseudomonadota</taxon>
        <taxon>Alphaproteobacteria</taxon>
        <taxon>Rhodobacterales</taxon>
        <taxon>Paracoccaceae</taxon>
        <taxon>Thioclava</taxon>
    </lineage>
</organism>
<dbReference type="NCBIfam" id="TIGR00573">
    <property type="entry name" value="dnaq"/>
    <property type="match status" value="1"/>
</dbReference>
<keyword evidence="4" id="KW-0472">Membrane</keyword>
<evidence type="ECO:0000313" key="6">
    <source>
        <dbReference type="EMBL" id="MER5170505.1"/>
    </source>
</evidence>